<accession>A0ABM9FBQ7</accession>
<comment type="caution">
    <text evidence="1">The sequence shown here is derived from an EMBL/GenBank/DDBJ whole genome shotgun (WGS) entry which is preliminary data.</text>
</comment>
<evidence type="ECO:0000313" key="1">
    <source>
        <dbReference type="EMBL" id="CAH6660633.1"/>
    </source>
</evidence>
<keyword evidence="2" id="KW-1185">Reference proteome</keyword>
<gene>
    <name evidence="1" type="ORF">FBBNIHIM_16100</name>
</gene>
<dbReference type="EMBL" id="CALSBS010000015">
    <property type="protein sequence ID" value="CAH6660633.1"/>
    <property type="molecule type" value="Genomic_DNA"/>
</dbReference>
<organism evidence="1 2">
    <name type="scientific">Pseudocitrobacter vendiensis</name>
    <dbReference type="NCBI Taxonomy" id="2488306"/>
    <lineage>
        <taxon>Bacteria</taxon>
        <taxon>Pseudomonadati</taxon>
        <taxon>Pseudomonadota</taxon>
        <taxon>Gammaproteobacteria</taxon>
        <taxon>Enterobacterales</taxon>
        <taxon>Enterobacteriaceae</taxon>
        <taxon>Pseudocitrobacter</taxon>
    </lineage>
</organism>
<proteinExistence type="predicted"/>
<protein>
    <submittedName>
        <fullName evidence="1">Uncharacterized protein</fullName>
    </submittedName>
</protein>
<dbReference type="RefSeq" id="WP_253898421.1">
    <property type="nucleotide sequence ID" value="NZ_CALSBS010000015.1"/>
</dbReference>
<evidence type="ECO:0000313" key="2">
    <source>
        <dbReference type="Proteomes" id="UP001152651"/>
    </source>
</evidence>
<reference evidence="1" key="1">
    <citation type="submission" date="2022-05" db="EMBL/GenBank/DDBJ databases">
        <authorList>
            <person name="Blom J."/>
        </authorList>
    </citation>
    <scope>NUCLEOTIDE SEQUENCE</scope>
    <source>
        <strain evidence="1">Type strain: CPO20170097</strain>
    </source>
</reference>
<sequence>MKKRWIVVICIAAVLAWGQYKKYQREAFEATPEGMNHVAMVNSIGVGAPIRSQTGVLYFGGFRCKTDCSGHQAGYDWAESFDEIDEQFCQSQNAPASFIEGCIAYANDLKSAAEESQMDRYSGDE</sequence>
<dbReference type="Proteomes" id="UP001152651">
    <property type="component" value="Unassembled WGS sequence"/>
</dbReference>
<name>A0ABM9FBQ7_9ENTR</name>